<reference evidence="1" key="4">
    <citation type="submission" date="2025-09" db="UniProtKB">
        <authorList>
            <consortium name="Ensembl"/>
        </authorList>
    </citation>
    <scope>IDENTIFICATION</scope>
</reference>
<dbReference type="Proteomes" id="UP000008144">
    <property type="component" value="Chromosome 8"/>
</dbReference>
<keyword evidence="2" id="KW-1185">Reference proteome</keyword>
<dbReference type="EMBL" id="EAAA01002725">
    <property type="status" value="NOT_ANNOTATED_CDS"/>
    <property type="molecule type" value="Genomic_DNA"/>
</dbReference>
<dbReference type="InParanoid" id="F6YF80"/>
<accession>F6YF80</accession>
<dbReference type="AlphaFoldDB" id="F6YF80"/>
<reference evidence="1" key="2">
    <citation type="journal article" date="2008" name="Genome Biol.">
        <title>Improved genome assembly and evidence-based global gene model set for the chordate Ciona intestinalis: new insight into intron and operon populations.</title>
        <authorList>
            <person name="Satou Y."/>
            <person name="Mineta K."/>
            <person name="Ogasawara M."/>
            <person name="Sasakura Y."/>
            <person name="Shoguchi E."/>
            <person name="Ueno K."/>
            <person name="Yamada L."/>
            <person name="Matsumoto J."/>
            <person name="Wasserscheid J."/>
            <person name="Dewar K."/>
            <person name="Wiley G.B."/>
            <person name="Macmil S.L."/>
            <person name="Roe B.A."/>
            <person name="Zeller R.W."/>
            <person name="Hastings K.E."/>
            <person name="Lemaire P."/>
            <person name="Lindquist E."/>
            <person name="Endo T."/>
            <person name="Hotta K."/>
            <person name="Inaba K."/>
        </authorList>
    </citation>
    <scope>NUCLEOTIDE SEQUENCE [LARGE SCALE GENOMIC DNA]</scope>
    <source>
        <strain evidence="1">wild type</strain>
    </source>
</reference>
<name>F6YF80_CIOIN</name>
<dbReference type="HOGENOM" id="CLU_1418083_0_0_1"/>
<evidence type="ECO:0000313" key="2">
    <source>
        <dbReference type="Proteomes" id="UP000008144"/>
    </source>
</evidence>
<evidence type="ECO:0000313" key="1">
    <source>
        <dbReference type="Ensembl" id="ENSCINP00000024275.1"/>
    </source>
</evidence>
<sequence>MAFANRRRGRDCSHEVCCKLTVIYVTGHGFSISKILAKYRPWDEVDKQFIKWFRIPSEQYKRIDNDSPLFSTLKTFTAFTISALPVSKQVVSEIHQEVATAVKKCGCNGINTIVIAHSHGAKCVQEAFRSFTGNPGEMRNLYNKVSILTFGATCLIDKQMVKVTRNFFFVNDNVFNICHWQQISEERYNMVQ</sequence>
<dbReference type="GeneTree" id="ENSGT00530000066867"/>
<organism evidence="1 2">
    <name type="scientific">Ciona intestinalis</name>
    <name type="common">Transparent sea squirt</name>
    <name type="synonym">Ascidia intestinalis</name>
    <dbReference type="NCBI Taxonomy" id="7719"/>
    <lineage>
        <taxon>Eukaryota</taxon>
        <taxon>Metazoa</taxon>
        <taxon>Chordata</taxon>
        <taxon>Tunicata</taxon>
        <taxon>Ascidiacea</taxon>
        <taxon>Phlebobranchia</taxon>
        <taxon>Cionidae</taxon>
        <taxon>Ciona</taxon>
    </lineage>
</organism>
<reference evidence="1" key="3">
    <citation type="submission" date="2025-08" db="UniProtKB">
        <authorList>
            <consortium name="Ensembl"/>
        </authorList>
    </citation>
    <scope>IDENTIFICATION</scope>
</reference>
<dbReference type="Ensembl" id="ENSCINT00000024521.1">
    <property type="protein sequence ID" value="ENSCINP00000024275.1"/>
    <property type="gene ID" value="ENSCING00000013165.1"/>
</dbReference>
<proteinExistence type="predicted"/>
<reference evidence="2" key="1">
    <citation type="journal article" date="2002" name="Science">
        <title>The draft genome of Ciona intestinalis: insights into chordate and vertebrate origins.</title>
        <authorList>
            <person name="Dehal P."/>
            <person name="Satou Y."/>
            <person name="Campbell R.K."/>
            <person name="Chapman J."/>
            <person name="Degnan B."/>
            <person name="De Tomaso A."/>
            <person name="Davidson B."/>
            <person name="Di Gregorio A."/>
            <person name="Gelpke M."/>
            <person name="Goodstein D.M."/>
            <person name="Harafuji N."/>
            <person name="Hastings K.E."/>
            <person name="Ho I."/>
            <person name="Hotta K."/>
            <person name="Huang W."/>
            <person name="Kawashima T."/>
            <person name="Lemaire P."/>
            <person name="Martinez D."/>
            <person name="Meinertzhagen I.A."/>
            <person name="Necula S."/>
            <person name="Nonaka M."/>
            <person name="Putnam N."/>
            <person name="Rash S."/>
            <person name="Saiga H."/>
            <person name="Satake M."/>
            <person name="Terry A."/>
            <person name="Yamada L."/>
            <person name="Wang H.G."/>
            <person name="Awazu S."/>
            <person name="Azumi K."/>
            <person name="Boore J."/>
            <person name="Branno M."/>
            <person name="Chin-Bow S."/>
            <person name="DeSantis R."/>
            <person name="Doyle S."/>
            <person name="Francino P."/>
            <person name="Keys D.N."/>
            <person name="Haga S."/>
            <person name="Hayashi H."/>
            <person name="Hino K."/>
            <person name="Imai K.S."/>
            <person name="Inaba K."/>
            <person name="Kano S."/>
            <person name="Kobayashi K."/>
            <person name="Kobayashi M."/>
            <person name="Lee B.I."/>
            <person name="Makabe K.W."/>
            <person name="Manohar C."/>
            <person name="Matassi G."/>
            <person name="Medina M."/>
            <person name="Mochizuki Y."/>
            <person name="Mount S."/>
            <person name="Morishita T."/>
            <person name="Miura S."/>
            <person name="Nakayama A."/>
            <person name="Nishizaka S."/>
            <person name="Nomoto H."/>
            <person name="Ohta F."/>
            <person name="Oishi K."/>
            <person name="Rigoutsos I."/>
            <person name="Sano M."/>
            <person name="Sasaki A."/>
            <person name="Sasakura Y."/>
            <person name="Shoguchi E."/>
            <person name="Shin-i T."/>
            <person name="Spagnuolo A."/>
            <person name="Stainier D."/>
            <person name="Suzuki M.M."/>
            <person name="Tassy O."/>
            <person name="Takatori N."/>
            <person name="Tokuoka M."/>
            <person name="Yagi K."/>
            <person name="Yoshizaki F."/>
            <person name="Wada S."/>
            <person name="Zhang C."/>
            <person name="Hyatt P.D."/>
            <person name="Larimer F."/>
            <person name="Detter C."/>
            <person name="Doggett N."/>
            <person name="Glavina T."/>
            <person name="Hawkins T."/>
            <person name="Richardson P."/>
            <person name="Lucas S."/>
            <person name="Kohara Y."/>
            <person name="Levine M."/>
            <person name="Satoh N."/>
            <person name="Rokhsar D.S."/>
        </authorList>
    </citation>
    <scope>NUCLEOTIDE SEQUENCE [LARGE SCALE GENOMIC DNA]</scope>
</reference>
<protein>
    <submittedName>
        <fullName evidence="1">Uncharacterized protein</fullName>
    </submittedName>
</protein>